<gene>
    <name evidence="2" type="ORF">BS47DRAFT_1372347</name>
</gene>
<dbReference type="AlphaFoldDB" id="A0A9P6DXY0"/>
<feature type="compositionally biased region" description="Basic and acidic residues" evidence="1">
    <location>
        <begin position="16"/>
        <end position="35"/>
    </location>
</feature>
<dbReference type="InterPro" id="IPR040521">
    <property type="entry name" value="KDZ"/>
</dbReference>
<feature type="region of interest" description="Disordered" evidence="1">
    <location>
        <begin position="524"/>
        <end position="580"/>
    </location>
</feature>
<dbReference type="Pfam" id="PF18758">
    <property type="entry name" value="KDZ"/>
    <property type="match status" value="1"/>
</dbReference>
<dbReference type="OrthoDB" id="3364670at2759"/>
<evidence type="ECO:0000256" key="1">
    <source>
        <dbReference type="SAM" id="MobiDB-lite"/>
    </source>
</evidence>
<dbReference type="PANTHER" id="PTHR33096">
    <property type="entry name" value="CXC2 DOMAIN-CONTAINING PROTEIN"/>
    <property type="match status" value="1"/>
</dbReference>
<organism evidence="2 3">
    <name type="scientific">Hydnum rufescens UP504</name>
    <dbReference type="NCBI Taxonomy" id="1448309"/>
    <lineage>
        <taxon>Eukaryota</taxon>
        <taxon>Fungi</taxon>
        <taxon>Dikarya</taxon>
        <taxon>Basidiomycota</taxon>
        <taxon>Agaricomycotina</taxon>
        <taxon>Agaricomycetes</taxon>
        <taxon>Cantharellales</taxon>
        <taxon>Hydnaceae</taxon>
        <taxon>Hydnum</taxon>
    </lineage>
</organism>
<accession>A0A9P6DXY0</accession>
<sequence length="580" mass="66280">MSEMQPARSSHAGQKQKADTRDFDGDPSEVDKVEPAYDASDGDWVKASTQFFEDTGVMALLCHHDLPLAVASMWTLGDKQFYVFALLETLLNHLPGCWRVGALYDIGCQMDQSLKKWKFRPEWLPHFEWGWACQLWYHPCNSEHWGLSDGEGCERFWSQLHQLIPGLQVTGYHQHLFILDLQMEHIDQVKQVGMGKWLQDQLDQAQRCMEEAEMKLGNHSISYLLDQFKAQQEYHSQPVSHQSQTKGAQAIERIISLTATLESQKENLKDAIAEGINLHLEGTIKKKTDELRLSDQTSAAELSWLKRDKWVNVQLNLHVLREQLLRKLRARKFELATLDRANSSRILDQKTKAHVEKAVKSRSGGIEATVKKYNAKLKELVALQGKGGIRRGAYVPPMLTMEGLYQLDVDQDIWEDSRGDIADFPDGIVPPWLGDPSVKEGIRLSQEIANCRQELERCKAEHANLQTWFCEEYSRVMEVFMGSEDEDVSYFALHQANQLYEWMTAWKKDMVQVQHEMEFDATAISDLQPPLTTRRNERSSADYDSDASSDDTEGGELEESFEPQEASLIVAMDQASVEEA</sequence>
<protein>
    <submittedName>
        <fullName evidence="2">Uncharacterized protein</fullName>
    </submittedName>
</protein>
<comment type="caution">
    <text evidence="2">The sequence shown here is derived from an EMBL/GenBank/DDBJ whole genome shotgun (WGS) entry which is preliminary data.</text>
</comment>
<reference evidence="2" key="1">
    <citation type="journal article" date="2020" name="Nat. Commun.">
        <title>Large-scale genome sequencing of mycorrhizal fungi provides insights into the early evolution of symbiotic traits.</title>
        <authorList>
            <person name="Miyauchi S."/>
            <person name="Kiss E."/>
            <person name="Kuo A."/>
            <person name="Drula E."/>
            <person name="Kohler A."/>
            <person name="Sanchez-Garcia M."/>
            <person name="Morin E."/>
            <person name="Andreopoulos B."/>
            <person name="Barry K.W."/>
            <person name="Bonito G."/>
            <person name="Buee M."/>
            <person name="Carver A."/>
            <person name="Chen C."/>
            <person name="Cichocki N."/>
            <person name="Clum A."/>
            <person name="Culley D."/>
            <person name="Crous P.W."/>
            <person name="Fauchery L."/>
            <person name="Girlanda M."/>
            <person name="Hayes R.D."/>
            <person name="Keri Z."/>
            <person name="LaButti K."/>
            <person name="Lipzen A."/>
            <person name="Lombard V."/>
            <person name="Magnuson J."/>
            <person name="Maillard F."/>
            <person name="Murat C."/>
            <person name="Nolan M."/>
            <person name="Ohm R.A."/>
            <person name="Pangilinan J."/>
            <person name="Pereira M.F."/>
            <person name="Perotto S."/>
            <person name="Peter M."/>
            <person name="Pfister S."/>
            <person name="Riley R."/>
            <person name="Sitrit Y."/>
            <person name="Stielow J.B."/>
            <person name="Szollosi G."/>
            <person name="Zifcakova L."/>
            <person name="Stursova M."/>
            <person name="Spatafora J.W."/>
            <person name="Tedersoo L."/>
            <person name="Vaario L.M."/>
            <person name="Yamada A."/>
            <person name="Yan M."/>
            <person name="Wang P."/>
            <person name="Xu J."/>
            <person name="Bruns T."/>
            <person name="Baldrian P."/>
            <person name="Vilgalys R."/>
            <person name="Dunand C."/>
            <person name="Henrissat B."/>
            <person name="Grigoriev I.V."/>
            <person name="Hibbett D."/>
            <person name="Nagy L.G."/>
            <person name="Martin F.M."/>
        </authorList>
    </citation>
    <scope>NUCLEOTIDE SEQUENCE</scope>
    <source>
        <strain evidence="2">UP504</strain>
    </source>
</reference>
<keyword evidence="3" id="KW-1185">Reference proteome</keyword>
<evidence type="ECO:0000313" key="2">
    <source>
        <dbReference type="EMBL" id="KAF9514345.1"/>
    </source>
</evidence>
<feature type="region of interest" description="Disordered" evidence="1">
    <location>
        <begin position="1"/>
        <end position="35"/>
    </location>
</feature>
<feature type="compositionally biased region" description="Acidic residues" evidence="1">
    <location>
        <begin position="543"/>
        <end position="562"/>
    </location>
</feature>
<name>A0A9P6DXY0_9AGAM</name>
<dbReference type="EMBL" id="MU128962">
    <property type="protein sequence ID" value="KAF9514345.1"/>
    <property type="molecule type" value="Genomic_DNA"/>
</dbReference>
<proteinExistence type="predicted"/>
<dbReference type="Proteomes" id="UP000886523">
    <property type="component" value="Unassembled WGS sequence"/>
</dbReference>
<evidence type="ECO:0000313" key="3">
    <source>
        <dbReference type="Proteomes" id="UP000886523"/>
    </source>
</evidence>
<dbReference type="PANTHER" id="PTHR33096:SF1">
    <property type="entry name" value="CXC1-LIKE CYSTEINE CLUSTER ASSOCIATED WITH KDZ TRANSPOSASES DOMAIN-CONTAINING PROTEIN"/>
    <property type="match status" value="1"/>
</dbReference>